<dbReference type="Gene3D" id="1.10.10.60">
    <property type="entry name" value="Homeodomain-like"/>
    <property type="match status" value="1"/>
</dbReference>
<evidence type="ECO:0000259" key="7">
    <source>
        <dbReference type="PROSITE" id="PS50045"/>
    </source>
</evidence>
<dbReference type="CDD" id="cd00009">
    <property type="entry name" value="AAA"/>
    <property type="match status" value="1"/>
</dbReference>
<dbReference type="InterPro" id="IPR025944">
    <property type="entry name" value="Sigma_54_int_dom_CS"/>
</dbReference>
<dbReference type="Gene3D" id="3.30.1380.20">
    <property type="entry name" value="Trafficking protein particle complex subunit 3"/>
    <property type="match status" value="1"/>
</dbReference>
<dbReference type="Proteomes" id="UP000092952">
    <property type="component" value="Chromosome"/>
</dbReference>
<dbReference type="PROSITE" id="PS50045">
    <property type="entry name" value="SIGMA54_INTERACT_4"/>
    <property type="match status" value="1"/>
</dbReference>
<dbReference type="Pfam" id="PF02830">
    <property type="entry name" value="V4R"/>
    <property type="match status" value="1"/>
</dbReference>
<dbReference type="GO" id="GO:0005524">
    <property type="term" value="F:ATP binding"/>
    <property type="evidence" value="ECO:0007669"/>
    <property type="project" value="UniProtKB-KW"/>
</dbReference>
<keyword evidence="9" id="KW-1185">Reference proteome</keyword>
<keyword evidence="3" id="KW-0805">Transcription regulation</keyword>
<evidence type="ECO:0000256" key="5">
    <source>
        <dbReference type="ARBA" id="ARBA00023159"/>
    </source>
</evidence>
<dbReference type="InterPro" id="IPR002078">
    <property type="entry name" value="Sigma_54_int"/>
</dbReference>
<evidence type="ECO:0000256" key="2">
    <source>
        <dbReference type="ARBA" id="ARBA00022840"/>
    </source>
</evidence>
<dbReference type="InterPro" id="IPR004096">
    <property type="entry name" value="V4R"/>
</dbReference>
<dbReference type="InterPro" id="IPR058031">
    <property type="entry name" value="AAA_lid_NorR"/>
</dbReference>
<dbReference type="STRING" id="1810504.PG2T_09945"/>
<dbReference type="InterPro" id="IPR025943">
    <property type="entry name" value="Sigma_54_int_dom_ATP-bd_2"/>
</dbReference>
<dbReference type="InterPro" id="IPR025662">
    <property type="entry name" value="Sigma_54_int_dom_ATP-bd_1"/>
</dbReference>
<dbReference type="Gene3D" id="3.40.50.300">
    <property type="entry name" value="P-loop containing nucleotide triphosphate hydrolases"/>
    <property type="match status" value="1"/>
</dbReference>
<dbReference type="InterPro" id="IPR027417">
    <property type="entry name" value="P-loop_NTPase"/>
</dbReference>
<accession>A0A1B1YXT7</accession>
<evidence type="ECO:0000313" key="9">
    <source>
        <dbReference type="Proteomes" id="UP000092952"/>
    </source>
</evidence>
<dbReference type="Pfam" id="PF25601">
    <property type="entry name" value="AAA_lid_14"/>
    <property type="match status" value="1"/>
</dbReference>
<dbReference type="InParanoid" id="A0A1B1YXT7"/>
<dbReference type="PANTHER" id="PTHR32071">
    <property type="entry name" value="TRANSCRIPTIONAL REGULATORY PROTEIN"/>
    <property type="match status" value="1"/>
</dbReference>
<dbReference type="InterPro" id="IPR003593">
    <property type="entry name" value="AAA+_ATPase"/>
</dbReference>
<keyword evidence="2" id="KW-0067">ATP-binding</keyword>
<dbReference type="FunFam" id="3.40.50.300:FF:000006">
    <property type="entry name" value="DNA-binding transcriptional regulator NtrC"/>
    <property type="match status" value="1"/>
</dbReference>
<organism evidence="8 9">
    <name type="scientific">Immundisolibacter cernigliae</name>
    <dbReference type="NCBI Taxonomy" id="1810504"/>
    <lineage>
        <taxon>Bacteria</taxon>
        <taxon>Pseudomonadati</taxon>
        <taxon>Pseudomonadota</taxon>
        <taxon>Gammaproteobacteria</taxon>
        <taxon>Immundisolibacterales</taxon>
        <taxon>Immundisolibacteraceae</taxon>
        <taxon>Immundisolibacter</taxon>
    </lineage>
</organism>
<dbReference type="Pfam" id="PF06505">
    <property type="entry name" value="XylR_N"/>
    <property type="match status" value="1"/>
</dbReference>
<dbReference type="AlphaFoldDB" id="A0A1B1YXT7"/>
<dbReference type="SUPFAM" id="SSF52540">
    <property type="entry name" value="P-loop containing nucleoside triphosphate hydrolases"/>
    <property type="match status" value="1"/>
</dbReference>
<evidence type="ECO:0000256" key="3">
    <source>
        <dbReference type="ARBA" id="ARBA00023015"/>
    </source>
</evidence>
<dbReference type="PRINTS" id="PR01590">
    <property type="entry name" value="HTHFIS"/>
</dbReference>
<gene>
    <name evidence="8" type="ORF">PG2T_09945</name>
</gene>
<dbReference type="Gene3D" id="1.10.8.60">
    <property type="match status" value="1"/>
</dbReference>
<evidence type="ECO:0000256" key="1">
    <source>
        <dbReference type="ARBA" id="ARBA00022741"/>
    </source>
</evidence>
<evidence type="ECO:0000256" key="4">
    <source>
        <dbReference type="ARBA" id="ARBA00023125"/>
    </source>
</evidence>
<proteinExistence type="predicted"/>
<dbReference type="EMBL" id="CP014671">
    <property type="protein sequence ID" value="ANX05585.1"/>
    <property type="molecule type" value="Genomic_DNA"/>
</dbReference>
<dbReference type="SUPFAM" id="SSF111126">
    <property type="entry name" value="Ligand-binding domain in the NO signalling and Golgi transport"/>
    <property type="match status" value="1"/>
</dbReference>
<dbReference type="PROSITE" id="PS00688">
    <property type="entry name" value="SIGMA54_INTERACT_3"/>
    <property type="match status" value="1"/>
</dbReference>
<keyword evidence="1" id="KW-0547">Nucleotide-binding</keyword>
<dbReference type="KEGG" id="gbi:PG2T_09945"/>
<evidence type="ECO:0000313" key="8">
    <source>
        <dbReference type="EMBL" id="ANX05585.1"/>
    </source>
</evidence>
<dbReference type="Pfam" id="PF02954">
    <property type="entry name" value="HTH_8"/>
    <property type="match status" value="1"/>
</dbReference>
<dbReference type="PROSITE" id="PS00676">
    <property type="entry name" value="SIGMA54_INTERACT_2"/>
    <property type="match status" value="1"/>
</dbReference>
<dbReference type="InterPro" id="IPR009057">
    <property type="entry name" value="Homeodomain-like_sf"/>
</dbReference>
<sequence length="565" mass="61950">MEDLARRLRFAPAEGRIWLDDQRSILMRDSAFGTLRRELIESIGFTRARTVLKRVGYAEGTRDAALARRVRPEGDLFDAFAVGPQVHALSGFGWLEVQELRVDPVTNAFYGAFLLRDSIEADTHVNTLGVSAEAVCWTAVGYGSGYSSAFAGRPIIVDEVECRAMGHDHCRLIGRTVEEWDRQRRKAPYFRPQEFVNRFGKPADGARQEPAATGPAVDVVGISAGFGAAMHLLGKAAPTDVTVLFLGETGVGKEIFARMLHRMGRRSEHPFVAVNCAALPENLIEAELFGVVKGAYTGATDSRPGRFERAHGGTLFLDEIGTLTLSAQAKLLRALQEGEIERVGDSQTRKVDVRLLAATNVDLKDAVARGTFREDLYFRLTTFPVRIPPLRERRDDIPLLMRHFLDRFSQRHGKTAGSFAPEAVEALLSYAFPGNIRELENMIERGVLLADDGEPIGISHLFTAQQGALPATFGIDAGGRLAGRSRAAQARDDSENLRERLAPLLDTHSGPLDAAEQTLIDLAIEQADGNLAQAARQLGISRRQLAYRLEKRSAGQAQGQASIDE</sequence>
<dbReference type="FunFam" id="1.10.8.60:FF:000014">
    <property type="entry name" value="DNA-binding transcriptional regulator NtrC"/>
    <property type="match status" value="1"/>
</dbReference>
<protein>
    <recommendedName>
        <fullName evidence="7">Sigma-54 factor interaction domain-containing protein</fullName>
    </recommendedName>
</protein>
<keyword evidence="6" id="KW-0804">Transcription</keyword>
<dbReference type="Pfam" id="PF00158">
    <property type="entry name" value="Sigma54_activat"/>
    <property type="match status" value="1"/>
</dbReference>
<keyword evidence="4" id="KW-0238">DNA-binding</keyword>
<dbReference type="SMART" id="SM00989">
    <property type="entry name" value="V4R"/>
    <property type="match status" value="1"/>
</dbReference>
<dbReference type="SUPFAM" id="SSF46689">
    <property type="entry name" value="Homeodomain-like"/>
    <property type="match status" value="1"/>
</dbReference>
<feature type="domain" description="Sigma-54 factor interaction" evidence="7">
    <location>
        <begin position="219"/>
        <end position="448"/>
    </location>
</feature>
<dbReference type="InterPro" id="IPR024096">
    <property type="entry name" value="NO_sig/Golgi_transp_ligand-bd"/>
</dbReference>
<dbReference type="GO" id="GO:0006355">
    <property type="term" value="P:regulation of DNA-templated transcription"/>
    <property type="evidence" value="ECO:0007669"/>
    <property type="project" value="InterPro"/>
</dbReference>
<evidence type="ECO:0000256" key="6">
    <source>
        <dbReference type="ARBA" id="ARBA00023163"/>
    </source>
</evidence>
<dbReference type="InterPro" id="IPR010523">
    <property type="entry name" value="XylR_N"/>
</dbReference>
<dbReference type="InterPro" id="IPR002197">
    <property type="entry name" value="HTH_Fis"/>
</dbReference>
<dbReference type="PROSITE" id="PS00675">
    <property type="entry name" value="SIGMA54_INTERACT_1"/>
    <property type="match status" value="1"/>
</dbReference>
<reference evidence="9" key="1">
    <citation type="submission" date="2016-03" db="EMBL/GenBank/DDBJ databases">
        <title>Complete genome sequence of Solimmundus cernigliae, representing a novel lineage of polycyclic aromatic hydrocarbon degraders within the Gammaproteobacteria.</title>
        <authorList>
            <person name="Singleton D.R."/>
            <person name="Dickey A.N."/>
            <person name="Scholl E.H."/>
            <person name="Wright F.A."/>
            <person name="Aitken M.D."/>
        </authorList>
    </citation>
    <scope>NUCLEOTIDE SEQUENCE [LARGE SCALE GENOMIC DNA]</scope>
    <source>
        <strain evidence="9">TR3.2</strain>
    </source>
</reference>
<dbReference type="SMART" id="SM00382">
    <property type="entry name" value="AAA"/>
    <property type="match status" value="1"/>
</dbReference>
<keyword evidence="5" id="KW-0010">Activator</keyword>
<name>A0A1B1YXT7_9GAMM</name>
<dbReference type="GO" id="GO:0043565">
    <property type="term" value="F:sequence-specific DNA binding"/>
    <property type="evidence" value="ECO:0007669"/>
    <property type="project" value="InterPro"/>
</dbReference>